<accession>A0A7W7MB99</accession>
<dbReference type="AlphaFoldDB" id="A0A7W7MB99"/>
<protein>
    <submittedName>
        <fullName evidence="1">Uncharacterized protein</fullName>
    </submittedName>
</protein>
<proteinExistence type="predicted"/>
<dbReference type="Proteomes" id="UP000546162">
    <property type="component" value="Unassembled WGS sequence"/>
</dbReference>
<name>A0A7W7MB99_9ACTN</name>
<evidence type="ECO:0000313" key="2">
    <source>
        <dbReference type="Proteomes" id="UP000546162"/>
    </source>
</evidence>
<sequence length="98" mass="10533">MVSNRLQAWIRQHFGPAEVESVLALLTHAVPGEEGDTPDGIERVQAAVVLLSGGNSQRFLQAAALAVADWRDVLVAAQLADDDWRAQLNDALGISTEE</sequence>
<gene>
    <name evidence="1" type="ORF">BJY16_007069</name>
</gene>
<keyword evidence="2" id="KW-1185">Reference proteome</keyword>
<dbReference type="EMBL" id="JACHNB010000001">
    <property type="protein sequence ID" value="MBB4743610.1"/>
    <property type="molecule type" value="Genomic_DNA"/>
</dbReference>
<evidence type="ECO:0000313" key="1">
    <source>
        <dbReference type="EMBL" id="MBB4743610.1"/>
    </source>
</evidence>
<comment type="caution">
    <text evidence="1">The sequence shown here is derived from an EMBL/GenBank/DDBJ whole genome shotgun (WGS) entry which is preliminary data.</text>
</comment>
<reference evidence="1 2" key="1">
    <citation type="submission" date="2020-08" db="EMBL/GenBank/DDBJ databases">
        <title>Sequencing the genomes of 1000 actinobacteria strains.</title>
        <authorList>
            <person name="Klenk H.-P."/>
        </authorList>
    </citation>
    <scope>NUCLEOTIDE SEQUENCE [LARGE SCALE GENOMIC DNA]</scope>
    <source>
        <strain evidence="1 2">DSM 45809</strain>
    </source>
</reference>
<dbReference type="RefSeq" id="WP_185043873.1">
    <property type="nucleotide sequence ID" value="NZ_BAABFG010000005.1"/>
</dbReference>
<organism evidence="1 2">
    <name type="scientific">Actinoplanes octamycinicus</name>
    <dbReference type="NCBI Taxonomy" id="135948"/>
    <lineage>
        <taxon>Bacteria</taxon>
        <taxon>Bacillati</taxon>
        <taxon>Actinomycetota</taxon>
        <taxon>Actinomycetes</taxon>
        <taxon>Micromonosporales</taxon>
        <taxon>Micromonosporaceae</taxon>
        <taxon>Actinoplanes</taxon>
    </lineage>
</organism>